<keyword evidence="2" id="KW-1185">Reference proteome</keyword>
<dbReference type="STRING" id="553219.CAMSH0001_2390"/>
<name>C6RCL5_9BACT</name>
<proteinExistence type="predicted"/>
<dbReference type="Proteomes" id="UP000003107">
    <property type="component" value="Unassembled WGS sequence"/>
</dbReference>
<organism evidence="1 2">
    <name type="scientific">Campylobacter showae RM3277</name>
    <dbReference type="NCBI Taxonomy" id="553219"/>
    <lineage>
        <taxon>Bacteria</taxon>
        <taxon>Pseudomonadati</taxon>
        <taxon>Campylobacterota</taxon>
        <taxon>Epsilonproteobacteria</taxon>
        <taxon>Campylobacterales</taxon>
        <taxon>Campylobacteraceae</taxon>
        <taxon>Campylobacter</taxon>
    </lineage>
</organism>
<evidence type="ECO:0000313" key="1">
    <source>
        <dbReference type="EMBL" id="EET80887.1"/>
    </source>
</evidence>
<dbReference type="EMBL" id="ACVQ01000001">
    <property type="protein sequence ID" value="EET80887.1"/>
    <property type="molecule type" value="Genomic_DNA"/>
</dbReference>
<accession>C6RCL5</accession>
<protein>
    <submittedName>
        <fullName evidence="1">Uncharacterized protein</fullName>
    </submittedName>
</protein>
<evidence type="ECO:0000313" key="2">
    <source>
        <dbReference type="Proteomes" id="UP000003107"/>
    </source>
</evidence>
<gene>
    <name evidence="1" type="ORF">CAMSH0001_2390</name>
</gene>
<dbReference type="AlphaFoldDB" id="C6RCL5"/>
<comment type="caution">
    <text evidence="1">The sequence shown here is derived from an EMBL/GenBank/DDBJ whole genome shotgun (WGS) entry which is preliminary data.</text>
</comment>
<reference evidence="1 2" key="1">
    <citation type="submission" date="2009-07" db="EMBL/GenBank/DDBJ databases">
        <authorList>
            <person name="Madupu R."/>
            <person name="Sebastian Y."/>
            <person name="Durkin A.S."/>
            <person name="Torralba M."/>
            <person name="Methe B."/>
            <person name="Sutton G.G."/>
            <person name="Strausberg R.L."/>
            <person name="Nelson K.E."/>
        </authorList>
    </citation>
    <scope>NUCLEOTIDE SEQUENCE [LARGE SCALE GENOMIC DNA]</scope>
    <source>
        <strain evidence="1 2">RM3277</strain>
    </source>
</reference>
<sequence length="48" mass="5668">MFDISQFINLKNEILQADRFKFGSSSLPNLWLSLINWTSDIFPIIVFF</sequence>